<evidence type="ECO:0000256" key="2">
    <source>
        <dbReference type="ARBA" id="ARBA00010279"/>
    </source>
</evidence>
<evidence type="ECO:0000256" key="5">
    <source>
        <dbReference type="ARBA" id="ARBA00022801"/>
    </source>
</evidence>
<keyword evidence="12" id="KW-1185">Reference proteome</keyword>
<dbReference type="Gene3D" id="3.40.390.10">
    <property type="entry name" value="Collagenase (Catalytic Domain)"/>
    <property type="match status" value="1"/>
</dbReference>
<evidence type="ECO:0000256" key="4">
    <source>
        <dbReference type="ARBA" id="ARBA00022723"/>
    </source>
</evidence>
<evidence type="ECO:0000256" key="1">
    <source>
        <dbReference type="ARBA" id="ARBA00001947"/>
    </source>
</evidence>
<feature type="signal peptide" evidence="9">
    <location>
        <begin position="1"/>
        <end position="17"/>
    </location>
</feature>
<name>A0A0B4GQY4_METGA</name>
<dbReference type="Pfam" id="PF14521">
    <property type="entry name" value="Aspzincin_M35"/>
    <property type="match status" value="1"/>
</dbReference>
<dbReference type="GO" id="GO:0006508">
    <property type="term" value="P:proteolysis"/>
    <property type="evidence" value="ECO:0007669"/>
    <property type="project" value="UniProtKB-KW"/>
</dbReference>
<keyword evidence="6" id="KW-0862">Zinc</keyword>
<evidence type="ECO:0000256" key="3">
    <source>
        <dbReference type="ARBA" id="ARBA00022670"/>
    </source>
</evidence>
<feature type="compositionally biased region" description="Low complexity" evidence="8">
    <location>
        <begin position="262"/>
        <end position="278"/>
    </location>
</feature>
<organism evidence="11 12">
    <name type="scientific">Metarhizium guizhouense (strain ARSEF 977)</name>
    <dbReference type="NCBI Taxonomy" id="1276136"/>
    <lineage>
        <taxon>Eukaryota</taxon>
        <taxon>Fungi</taxon>
        <taxon>Dikarya</taxon>
        <taxon>Ascomycota</taxon>
        <taxon>Pezizomycotina</taxon>
        <taxon>Sordariomycetes</taxon>
        <taxon>Hypocreomycetidae</taxon>
        <taxon>Hypocreales</taxon>
        <taxon>Clavicipitaceae</taxon>
        <taxon>Metarhizium</taxon>
    </lineage>
</organism>
<dbReference type="InterPro" id="IPR024079">
    <property type="entry name" value="MetalloPept_cat_dom_sf"/>
</dbReference>
<evidence type="ECO:0000313" key="11">
    <source>
        <dbReference type="EMBL" id="KID82162.1"/>
    </source>
</evidence>
<dbReference type="EMBL" id="AZNH01000100">
    <property type="protein sequence ID" value="KID82162.1"/>
    <property type="molecule type" value="Genomic_DNA"/>
</dbReference>
<keyword evidence="5" id="KW-0378">Hydrolase</keyword>
<dbReference type="OrthoDB" id="412874at2759"/>
<comment type="caution">
    <text evidence="11">The sequence shown here is derived from an EMBL/GenBank/DDBJ whole genome shotgun (WGS) entry which is preliminary data.</text>
</comment>
<proteinExistence type="inferred from homology"/>
<feature type="domain" description="Lysine-specific metallo-endopeptidase" evidence="10">
    <location>
        <begin position="96"/>
        <end position="247"/>
    </location>
</feature>
<dbReference type="Proteomes" id="UP000031192">
    <property type="component" value="Unassembled WGS sequence"/>
</dbReference>
<evidence type="ECO:0000256" key="9">
    <source>
        <dbReference type="SAM" id="SignalP"/>
    </source>
</evidence>
<evidence type="ECO:0000259" key="10">
    <source>
        <dbReference type="Pfam" id="PF14521"/>
    </source>
</evidence>
<reference evidence="11 12" key="1">
    <citation type="journal article" date="2014" name="Proc. Natl. Acad. Sci. U.S.A.">
        <title>Trajectory and genomic determinants of fungal-pathogen speciation and host adaptation.</title>
        <authorList>
            <person name="Hu X."/>
            <person name="Xiao G."/>
            <person name="Zheng P."/>
            <person name="Shang Y."/>
            <person name="Su Y."/>
            <person name="Zhang X."/>
            <person name="Liu X."/>
            <person name="Zhan S."/>
            <person name="St Leger R.J."/>
            <person name="Wang C."/>
        </authorList>
    </citation>
    <scope>NUCLEOTIDE SEQUENCE [LARGE SCALE GENOMIC DNA]</scope>
    <source>
        <strain evidence="11 12">ARSEF 977</strain>
    </source>
</reference>
<keyword evidence="9" id="KW-0732">Signal</keyword>
<dbReference type="AlphaFoldDB" id="A0A0B4GQY4"/>
<dbReference type="GO" id="GO:0046872">
    <property type="term" value="F:metal ion binding"/>
    <property type="evidence" value="ECO:0007669"/>
    <property type="project" value="UniProtKB-KW"/>
</dbReference>
<feature type="compositionally biased region" description="Pro residues" evidence="8">
    <location>
        <begin position="297"/>
        <end position="307"/>
    </location>
</feature>
<dbReference type="PANTHER" id="PTHR37016">
    <property type="match status" value="1"/>
</dbReference>
<evidence type="ECO:0000256" key="7">
    <source>
        <dbReference type="ARBA" id="ARBA00023049"/>
    </source>
</evidence>
<dbReference type="CDD" id="cd11008">
    <property type="entry name" value="M35_deuterolysin_like"/>
    <property type="match status" value="1"/>
</dbReference>
<dbReference type="SUPFAM" id="SSF55486">
    <property type="entry name" value="Metalloproteases ('zincins'), catalytic domain"/>
    <property type="match status" value="1"/>
</dbReference>
<evidence type="ECO:0000313" key="12">
    <source>
        <dbReference type="Proteomes" id="UP000031192"/>
    </source>
</evidence>
<keyword evidence="7" id="KW-0482">Metalloprotease</keyword>
<keyword evidence="4" id="KW-0479">Metal-binding</keyword>
<dbReference type="GO" id="GO:0004222">
    <property type="term" value="F:metalloendopeptidase activity"/>
    <property type="evidence" value="ECO:0007669"/>
    <property type="project" value="InterPro"/>
</dbReference>
<sequence>MRLIGLVTALNPATVVALSISGRGSSLDTREWPSFAQTYESLAELGVLNGTGCIVNGDEQPEQRRADTDRSCGNQQPQVEAALAQCAELAKRAEQDAKDGSPIFQQYFSTNDANTRNKVAQSFAKIAAGCGHDGNQPIRVECTPTEPCFLPQNDGELAAVADIRSGGPASIRLCRQAFNMPAGSRQRRQNQGQGQGCSNSLTNMGELLVHEMAHATVAAKDIAYGKQISKSLSTGQSLNNADNYALLAGDIAKNCGTGPGNGNRPPNNGNNGDNESPNGGNGRPPPGFPGNNNGPSSRPPNNRPPFNGPSNNGPPNDFPDFDNQFPNGNNFQPGGNNNNGPFNRPPTNGFPNNGPPNNFPDFDNKFNNNNFQPGGNNNDAGLDPSIISEIVGSNDFEVVPAGK</sequence>
<dbReference type="InterPro" id="IPR050414">
    <property type="entry name" value="Fungal_M35_metalloproteases"/>
</dbReference>
<feature type="chain" id="PRO_5002089782" evidence="9">
    <location>
        <begin position="18"/>
        <end position="403"/>
    </location>
</feature>
<accession>A0A0B4GQY4</accession>
<feature type="compositionally biased region" description="Low complexity" evidence="8">
    <location>
        <begin position="321"/>
        <end position="352"/>
    </location>
</feature>
<keyword evidence="3" id="KW-0645">Protease</keyword>
<evidence type="ECO:0000256" key="8">
    <source>
        <dbReference type="SAM" id="MobiDB-lite"/>
    </source>
</evidence>
<feature type="compositionally biased region" description="Low complexity" evidence="8">
    <location>
        <begin position="359"/>
        <end position="379"/>
    </location>
</feature>
<comment type="similarity">
    <text evidence="2">Belongs to the peptidase M35 family.</text>
</comment>
<evidence type="ECO:0000256" key="6">
    <source>
        <dbReference type="ARBA" id="ARBA00022833"/>
    </source>
</evidence>
<dbReference type="InterPro" id="IPR029463">
    <property type="entry name" value="Lys_MEP"/>
</dbReference>
<dbReference type="HOGENOM" id="CLU_650664_0_0_1"/>
<comment type="cofactor">
    <cofactor evidence="1">
        <name>Zn(2+)</name>
        <dbReference type="ChEBI" id="CHEBI:29105"/>
    </cofactor>
</comment>
<dbReference type="PANTHER" id="PTHR37016:SF3">
    <property type="entry name" value="NEUTRAL PROTEASE 2-RELATED"/>
    <property type="match status" value="1"/>
</dbReference>
<gene>
    <name evidence="11" type="ORF">MGU_10513</name>
</gene>
<protein>
    <submittedName>
        <fullName evidence="11">Metallopeptidase, catalytic domain protein</fullName>
    </submittedName>
</protein>
<feature type="region of interest" description="Disordered" evidence="8">
    <location>
        <begin position="257"/>
        <end position="383"/>
    </location>
</feature>